<evidence type="ECO:0000313" key="2">
    <source>
        <dbReference type="EMBL" id="CAF9925654.1"/>
    </source>
</evidence>
<dbReference type="PANTHER" id="PTHR47829">
    <property type="entry name" value="HYDROLASE, PUTATIVE (AFU_ORTHOLOGUE AFUA_1G12880)-RELATED"/>
    <property type="match status" value="1"/>
</dbReference>
<evidence type="ECO:0000256" key="1">
    <source>
        <dbReference type="SAM" id="MobiDB-lite"/>
    </source>
</evidence>
<name>A0A8H3FJE8_9LECA</name>
<sequence length="367" mass="40067">MPSQTLPKAVLFDIGGVCVASPFQAIIDYEQKNKIPADWVNFAISRSAPNGAWQRLERGEMKMDDTFFDAFNADLSNKSLWQEFNETVNQGKGKLKDAAMKNPSLLGDPVSLKAEQSNAEPTDQDKGSQSTSSIGQISSKKLSSEIPPEAPAPTMTSLSSSKEALTSENSQSKSLPQLPTIDGRALFWSMMDAARSPDPYIFPALLRLRSFPPEKRPILGALSNTVIFPPGHPYNRIASVPASSQSTPSAPSTSPSSQASVSEDSDPRSHFDIFVASAEVGLRKPDRKIYELAVQELDERGRQNGGSGIKAEDVVFLDDIGENLKTAKVLGMRTIKVQLGKTWRAVKELEGIINVELMDEKTRRSKL</sequence>
<dbReference type="InterPro" id="IPR036412">
    <property type="entry name" value="HAD-like_sf"/>
</dbReference>
<gene>
    <name evidence="2" type="ORF">HETSPECPRED_005886</name>
</gene>
<dbReference type="PANTHER" id="PTHR47829:SF1">
    <property type="entry name" value="HAD FAMILY PHOSPHATASE"/>
    <property type="match status" value="1"/>
</dbReference>
<reference evidence="2" key="1">
    <citation type="submission" date="2021-03" db="EMBL/GenBank/DDBJ databases">
        <authorList>
            <person name="Tagirdzhanova G."/>
        </authorList>
    </citation>
    <scope>NUCLEOTIDE SEQUENCE</scope>
</reference>
<feature type="compositionally biased region" description="Low complexity" evidence="1">
    <location>
        <begin position="127"/>
        <end position="140"/>
    </location>
</feature>
<proteinExistence type="predicted"/>
<protein>
    <recommendedName>
        <fullName evidence="4">Epoxide hydrolase</fullName>
    </recommendedName>
</protein>
<accession>A0A8H3FJE8</accession>
<evidence type="ECO:0008006" key="4">
    <source>
        <dbReference type="Google" id="ProtNLM"/>
    </source>
</evidence>
<dbReference type="EMBL" id="CAJPDS010000039">
    <property type="protein sequence ID" value="CAF9925654.1"/>
    <property type="molecule type" value="Genomic_DNA"/>
</dbReference>
<dbReference type="Gene3D" id="3.40.50.1000">
    <property type="entry name" value="HAD superfamily/HAD-like"/>
    <property type="match status" value="1"/>
</dbReference>
<keyword evidence="3" id="KW-1185">Reference proteome</keyword>
<dbReference type="SUPFAM" id="SSF56784">
    <property type="entry name" value="HAD-like"/>
    <property type="match status" value="1"/>
</dbReference>
<dbReference type="InterPro" id="IPR023214">
    <property type="entry name" value="HAD_sf"/>
</dbReference>
<feature type="region of interest" description="Disordered" evidence="1">
    <location>
        <begin position="238"/>
        <end position="267"/>
    </location>
</feature>
<feature type="compositionally biased region" description="Polar residues" evidence="1">
    <location>
        <begin position="154"/>
        <end position="177"/>
    </location>
</feature>
<dbReference type="InterPro" id="IPR052898">
    <property type="entry name" value="ACAD10-like"/>
</dbReference>
<feature type="region of interest" description="Disordered" evidence="1">
    <location>
        <begin position="115"/>
        <end position="177"/>
    </location>
</feature>
<dbReference type="Proteomes" id="UP000664521">
    <property type="component" value="Unassembled WGS sequence"/>
</dbReference>
<comment type="caution">
    <text evidence="2">The sequence shown here is derived from an EMBL/GenBank/DDBJ whole genome shotgun (WGS) entry which is preliminary data.</text>
</comment>
<organism evidence="2 3">
    <name type="scientific">Heterodermia speciosa</name>
    <dbReference type="NCBI Taxonomy" id="116794"/>
    <lineage>
        <taxon>Eukaryota</taxon>
        <taxon>Fungi</taxon>
        <taxon>Dikarya</taxon>
        <taxon>Ascomycota</taxon>
        <taxon>Pezizomycotina</taxon>
        <taxon>Lecanoromycetes</taxon>
        <taxon>OSLEUM clade</taxon>
        <taxon>Lecanoromycetidae</taxon>
        <taxon>Caliciales</taxon>
        <taxon>Physciaceae</taxon>
        <taxon>Heterodermia</taxon>
    </lineage>
</organism>
<evidence type="ECO:0000313" key="3">
    <source>
        <dbReference type="Proteomes" id="UP000664521"/>
    </source>
</evidence>
<dbReference type="OrthoDB" id="1694274at2759"/>
<dbReference type="AlphaFoldDB" id="A0A8H3FJE8"/>
<feature type="compositionally biased region" description="Low complexity" evidence="1">
    <location>
        <begin position="238"/>
        <end position="262"/>
    </location>
</feature>